<organism evidence="1 2">
    <name type="scientific">Oedothorax gibbosus</name>
    <dbReference type="NCBI Taxonomy" id="931172"/>
    <lineage>
        <taxon>Eukaryota</taxon>
        <taxon>Metazoa</taxon>
        <taxon>Ecdysozoa</taxon>
        <taxon>Arthropoda</taxon>
        <taxon>Chelicerata</taxon>
        <taxon>Arachnida</taxon>
        <taxon>Araneae</taxon>
        <taxon>Araneomorphae</taxon>
        <taxon>Entelegynae</taxon>
        <taxon>Araneoidea</taxon>
        <taxon>Linyphiidae</taxon>
        <taxon>Erigoninae</taxon>
        <taxon>Oedothorax</taxon>
    </lineage>
</organism>
<accession>A0AAV6V2M1</accession>
<evidence type="ECO:0000313" key="2">
    <source>
        <dbReference type="Proteomes" id="UP000827092"/>
    </source>
</evidence>
<dbReference type="AlphaFoldDB" id="A0AAV6V2M1"/>
<dbReference type="Gene3D" id="2.60.200.40">
    <property type="match status" value="1"/>
</dbReference>
<keyword evidence="2" id="KW-1185">Reference proteome</keyword>
<gene>
    <name evidence="1" type="ORF">JTE90_023055</name>
</gene>
<dbReference type="EMBL" id="JAFNEN010000195">
    <property type="protein sequence ID" value="KAG8190083.1"/>
    <property type="molecule type" value="Genomic_DNA"/>
</dbReference>
<dbReference type="Proteomes" id="UP000827092">
    <property type="component" value="Unassembled WGS sequence"/>
</dbReference>
<comment type="caution">
    <text evidence="1">The sequence shown here is derived from an EMBL/GenBank/DDBJ whole genome shotgun (WGS) entry which is preliminary data.</text>
</comment>
<name>A0AAV6V2M1_9ARAC</name>
<sequence length="73" mass="8095">MNSTTFALTNIVIRSEVSRAEVIYFLTCIQTGDHVHIPYVEVIPVHAFRSEPASPDNYLTVDGEAIQCCAIQV</sequence>
<proteinExistence type="predicted"/>
<evidence type="ECO:0000313" key="1">
    <source>
        <dbReference type="EMBL" id="KAG8190083.1"/>
    </source>
</evidence>
<protein>
    <submittedName>
        <fullName evidence="1">Uncharacterized protein</fullName>
    </submittedName>
</protein>
<dbReference type="SUPFAM" id="SSF111331">
    <property type="entry name" value="NAD kinase/diacylglycerol kinase-like"/>
    <property type="match status" value="1"/>
</dbReference>
<reference evidence="1 2" key="1">
    <citation type="journal article" date="2022" name="Nat. Ecol. Evol.">
        <title>A masculinizing supergene underlies an exaggerated male reproductive morph in a spider.</title>
        <authorList>
            <person name="Hendrickx F."/>
            <person name="De Corte Z."/>
            <person name="Sonet G."/>
            <person name="Van Belleghem S.M."/>
            <person name="Kostlbacher S."/>
            <person name="Vangestel C."/>
        </authorList>
    </citation>
    <scope>NUCLEOTIDE SEQUENCE [LARGE SCALE GENOMIC DNA]</scope>
    <source>
        <strain evidence="1">W744_W776</strain>
    </source>
</reference>
<dbReference type="InterPro" id="IPR016064">
    <property type="entry name" value="NAD/diacylglycerol_kinase_sf"/>
</dbReference>